<comment type="caution">
    <text evidence="1">The sequence shown here is derived from an EMBL/GenBank/DDBJ whole genome shotgun (WGS) entry which is preliminary data.</text>
</comment>
<organism evidence="1 2">
    <name type="scientific">Paenibacillus radicis</name>
    <name type="common">ex Gao et al. 2016</name>
    <dbReference type="NCBI Taxonomy" id="1737354"/>
    <lineage>
        <taxon>Bacteria</taxon>
        <taxon>Bacillati</taxon>
        <taxon>Bacillota</taxon>
        <taxon>Bacilli</taxon>
        <taxon>Bacillales</taxon>
        <taxon>Paenibacillaceae</taxon>
        <taxon>Paenibacillus</taxon>
    </lineage>
</organism>
<dbReference type="AlphaFoldDB" id="A0A917M2C1"/>
<evidence type="ECO:0000313" key="1">
    <source>
        <dbReference type="EMBL" id="GGG73402.1"/>
    </source>
</evidence>
<proteinExistence type="predicted"/>
<name>A0A917M2C1_9BACL</name>
<gene>
    <name evidence="1" type="ORF">GCM10010918_31850</name>
</gene>
<reference evidence="1 2" key="1">
    <citation type="journal article" date="2014" name="Int. J. Syst. Evol. Microbiol.">
        <title>Complete genome sequence of Corynebacterium casei LMG S-19264T (=DSM 44701T), isolated from a smear-ripened cheese.</title>
        <authorList>
            <consortium name="US DOE Joint Genome Institute (JGI-PGF)"/>
            <person name="Walter F."/>
            <person name="Albersmeier A."/>
            <person name="Kalinowski J."/>
            <person name="Ruckert C."/>
        </authorList>
    </citation>
    <scope>NUCLEOTIDE SEQUENCE [LARGE SCALE GENOMIC DNA]</scope>
    <source>
        <strain evidence="1 2">CGMCC 1.15286</strain>
    </source>
</reference>
<protein>
    <submittedName>
        <fullName evidence="1">Uncharacterized protein</fullName>
    </submittedName>
</protein>
<sequence>MHFFFLPSLLRYNYRAGDKNVTFDFGISATDIRCNVKAGKRQLKYNIEQIKTGARTDIRRRFDFGGLYERVFFYKGVTEKDEYVRLVRKFNINVVGYFGNTAGYDGFKGQDIAVMGTPHVTNMNTC</sequence>
<evidence type="ECO:0000313" key="2">
    <source>
        <dbReference type="Proteomes" id="UP000600247"/>
    </source>
</evidence>
<keyword evidence="2" id="KW-1185">Reference proteome</keyword>
<accession>A0A917M2C1</accession>
<dbReference type="Proteomes" id="UP000600247">
    <property type="component" value="Unassembled WGS sequence"/>
</dbReference>
<dbReference type="EMBL" id="BMHY01000005">
    <property type="protein sequence ID" value="GGG73402.1"/>
    <property type="molecule type" value="Genomic_DNA"/>
</dbReference>